<dbReference type="AlphaFoldDB" id="A0A133NPX1"/>
<keyword evidence="7" id="KW-1133">Transmembrane helix</keyword>
<gene>
    <name evidence="9" type="ORF">HMPREF3216_00648</name>
</gene>
<dbReference type="InterPro" id="IPR038063">
    <property type="entry name" value="Transpep_catalytic_dom"/>
</dbReference>
<evidence type="ECO:0000259" key="8">
    <source>
        <dbReference type="PROSITE" id="PS52029"/>
    </source>
</evidence>
<protein>
    <submittedName>
        <fullName evidence="9">ErfK/YbiS/YcfS/YnhG</fullName>
    </submittedName>
</protein>
<evidence type="ECO:0000256" key="7">
    <source>
        <dbReference type="SAM" id="Phobius"/>
    </source>
</evidence>
<feature type="active site" description="Proton donor/acceptor" evidence="6">
    <location>
        <position position="453"/>
    </location>
</feature>
<feature type="active site" description="Nucleophile" evidence="6">
    <location>
        <position position="475"/>
    </location>
</feature>
<accession>A0A133NPX1</accession>
<comment type="pathway">
    <text evidence="1 6">Cell wall biogenesis; peptidoglycan biosynthesis.</text>
</comment>
<dbReference type="GO" id="GO:0018104">
    <property type="term" value="P:peptidoglycan-protein cross-linking"/>
    <property type="evidence" value="ECO:0007669"/>
    <property type="project" value="TreeGrafter"/>
</dbReference>
<keyword evidence="7" id="KW-0812">Transmembrane</keyword>
<evidence type="ECO:0000256" key="3">
    <source>
        <dbReference type="ARBA" id="ARBA00022960"/>
    </source>
</evidence>
<dbReference type="GO" id="GO:0008360">
    <property type="term" value="P:regulation of cell shape"/>
    <property type="evidence" value="ECO:0007669"/>
    <property type="project" value="UniProtKB-UniRule"/>
</dbReference>
<evidence type="ECO:0000256" key="4">
    <source>
        <dbReference type="ARBA" id="ARBA00022984"/>
    </source>
</evidence>
<dbReference type="GO" id="GO:0071555">
    <property type="term" value="P:cell wall organization"/>
    <property type="evidence" value="ECO:0007669"/>
    <property type="project" value="UniProtKB-UniRule"/>
</dbReference>
<dbReference type="PATRIC" id="fig|2702.99.peg.635"/>
<organism evidence="9 10">
    <name type="scientific">Gardnerella vaginalis</name>
    <dbReference type="NCBI Taxonomy" id="2702"/>
    <lineage>
        <taxon>Bacteria</taxon>
        <taxon>Bacillati</taxon>
        <taxon>Actinomycetota</taxon>
        <taxon>Actinomycetes</taxon>
        <taxon>Bifidobacteriales</taxon>
        <taxon>Bifidobacteriaceae</taxon>
        <taxon>Gardnerella</taxon>
    </lineage>
</organism>
<dbReference type="Pfam" id="PF03734">
    <property type="entry name" value="YkuD"/>
    <property type="match status" value="1"/>
</dbReference>
<sequence length="509" mass="56929">MVMSELQENNVDVFESDDTEQFAVSKKRRKSNKSALVLLYSFVIFLILLAAAFVGSQAYFRDRVAPGVHFAGSSEISGAQIEKVTNAVNNAIENTKIEIKDDSGKSSVETLKDLSVNIDKDATVQSIMRAKHNNVFTMLMPWMQENVGLKAKLNNDRMDAYVVKKFVSQKDRAMPYTAKFDSSSNSYVVEDGVPGRTIITLPVREAIKRVLENPGKTVKVTVSSRRVEAPIKRDVAQKTVDQLNNLLSKKITLDNGDSKDFTLPKSVLASWIKIDADCTKKKISYKVDSSAADAWLSKELAKNLNQQKVDQEDTYNKQGKFILTTLKGVNGIEVKYSKDFANKVVQAVEKSADAKISVPTSIVKFGIEKKTVEMRVVVNKTDQTISVYKDDQLLKTFPVCSGSNGYYETPNGTYFIYLRYRVQDMRGFNRNGSRYFLPGITWVSYFNGGISFHTALWNNVGIAQGYPAKYGSHGCINMYEQDAKWVFDNCPRGTVVEVVGEQPDGPVRQ</sequence>
<dbReference type="GO" id="GO:0071972">
    <property type="term" value="F:peptidoglycan L,D-transpeptidase activity"/>
    <property type="evidence" value="ECO:0007669"/>
    <property type="project" value="TreeGrafter"/>
</dbReference>
<dbReference type="Proteomes" id="UP000070558">
    <property type="component" value="Unassembled WGS sequence"/>
</dbReference>
<dbReference type="Gene3D" id="2.40.440.10">
    <property type="entry name" value="L,D-transpeptidase catalytic domain-like"/>
    <property type="match status" value="1"/>
</dbReference>
<dbReference type="PANTHER" id="PTHR30582:SF2">
    <property type="entry name" value="L,D-TRANSPEPTIDASE YCIB-RELATED"/>
    <property type="match status" value="1"/>
</dbReference>
<feature type="domain" description="L,D-TPase catalytic" evidence="8">
    <location>
        <begin position="374"/>
        <end position="499"/>
    </location>
</feature>
<keyword evidence="5 6" id="KW-0961">Cell wall biogenesis/degradation</keyword>
<feature type="transmembrane region" description="Helical" evidence="7">
    <location>
        <begin position="35"/>
        <end position="54"/>
    </location>
</feature>
<dbReference type="EMBL" id="LRQA01000033">
    <property type="protein sequence ID" value="KXA18360.1"/>
    <property type="molecule type" value="Genomic_DNA"/>
</dbReference>
<evidence type="ECO:0000313" key="10">
    <source>
        <dbReference type="Proteomes" id="UP000070558"/>
    </source>
</evidence>
<dbReference type="InterPro" id="IPR005490">
    <property type="entry name" value="LD_TPept_cat_dom"/>
</dbReference>
<reference evidence="9 10" key="1">
    <citation type="submission" date="2016-01" db="EMBL/GenBank/DDBJ databases">
        <authorList>
            <person name="Oliw E.H."/>
        </authorList>
    </citation>
    <scope>NUCLEOTIDE SEQUENCE [LARGE SCALE GENOMIC DNA]</scope>
    <source>
        <strain evidence="9 10">GED7760B</strain>
    </source>
</reference>
<dbReference type="PANTHER" id="PTHR30582">
    <property type="entry name" value="L,D-TRANSPEPTIDASE"/>
    <property type="match status" value="1"/>
</dbReference>
<dbReference type="UniPathway" id="UPA00219"/>
<name>A0A133NPX1_GARVA</name>
<proteinExistence type="predicted"/>
<evidence type="ECO:0000256" key="2">
    <source>
        <dbReference type="ARBA" id="ARBA00022679"/>
    </source>
</evidence>
<evidence type="ECO:0000256" key="6">
    <source>
        <dbReference type="PROSITE-ProRule" id="PRU01373"/>
    </source>
</evidence>
<keyword evidence="4 6" id="KW-0573">Peptidoglycan synthesis</keyword>
<dbReference type="CDD" id="cd16913">
    <property type="entry name" value="YkuD_like"/>
    <property type="match status" value="1"/>
</dbReference>
<dbReference type="GO" id="GO:0005576">
    <property type="term" value="C:extracellular region"/>
    <property type="evidence" value="ECO:0007669"/>
    <property type="project" value="TreeGrafter"/>
</dbReference>
<keyword evidence="2" id="KW-0808">Transferase</keyword>
<keyword evidence="3 6" id="KW-0133">Cell shape</keyword>
<dbReference type="GO" id="GO:0016740">
    <property type="term" value="F:transferase activity"/>
    <property type="evidence" value="ECO:0007669"/>
    <property type="project" value="UniProtKB-KW"/>
</dbReference>
<dbReference type="SUPFAM" id="SSF141523">
    <property type="entry name" value="L,D-transpeptidase catalytic domain-like"/>
    <property type="match status" value="1"/>
</dbReference>
<dbReference type="InterPro" id="IPR038054">
    <property type="entry name" value="LD_TPept-like_central_sf"/>
</dbReference>
<dbReference type="PROSITE" id="PS52029">
    <property type="entry name" value="LD_TPASE"/>
    <property type="match status" value="1"/>
</dbReference>
<evidence type="ECO:0000313" key="9">
    <source>
        <dbReference type="EMBL" id="KXA18360.1"/>
    </source>
</evidence>
<evidence type="ECO:0000256" key="1">
    <source>
        <dbReference type="ARBA" id="ARBA00004752"/>
    </source>
</evidence>
<evidence type="ECO:0000256" key="5">
    <source>
        <dbReference type="ARBA" id="ARBA00023316"/>
    </source>
</evidence>
<keyword evidence="7" id="KW-0472">Membrane</keyword>
<comment type="caution">
    <text evidence="9">The sequence shown here is derived from an EMBL/GenBank/DDBJ whole genome shotgun (WGS) entry which is preliminary data.</text>
</comment>
<dbReference type="InterPro" id="IPR050979">
    <property type="entry name" value="LD-transpeptidase"/>
</dbReference>
<dbReference type="Gene3D" id="3.10.20.800">
    <property type="match status" value="1"/>
</dbReference>